<accession>A0A8H6W2Q0</accession>
<proteinExistence type="predicted"/>
<keyword evidence="2" id="KW-1185">Reference proteome</keyword>
<reference evidence="1" key="1">
    <citation type="submission" date="2020-05" db="EMBL/GenBank/DDBJ databases">
        <title>Mycena genomes resolve the evolution of fungal bioluminescence.</title>
        <authorList>
            <person name="Tsai I.J."/>
        </authorList>
    </citation>
    <scope>NUCLEOTIDE SEQUENCE</scope>
    <source>
        <strain evidence="1">171206Taipei</strain>
    </source>
</reference>
<dbReference type="GeneID" id="59344971"/>
<dbReference type="EMBL" id="JACAZF010000005">
    <property type="protein sequence ID" value="KAF7303404.1"/>
    <property type="molecule type" value="Genomic_DNA"/>
</dbReference>
<evidence type="ECO:0000313" key="2">
    <source>
        <dbReference type="Proteomes" id="UP000636479"/>
    </source>
</evidence>
<dbReference type="OrthoDB" id="3232239at2759"/>
<dbReference type="AlphaFoldDB" id="A0A8H6W2Q0"/>
<organism evidence="1 2">
    <name type="scientific">Mycena indigotica</name>
    <dbReference type="NCBI Taxonomy" id="2126181"/>
    <lineage>
        <taxon>Eukaryota</taxon>
        <taxon>Fungi</taxon>
        <taxon>Dikarya</taxon>
        <taxon>Basidiomycota</taxon>
        <taxon>Agaricomycotina</taxon>
        <taxon>Agaricomycetes</taxon>
        <taxon>Agaricomycetidae</taxon>
        <taxon>Agaricales</taxon>
        <taxon>Marasmiineae</taxon>
        <taxon>Mycenaceae</taxon>
        <taxon>Mycena</taxon>
    </lineage>
</organism>
<name>A0A8H6W2Q0_9AGAR</name>
<evidence type="ECO:0000313" key="1">
    <source>
        <dbReference type="EMBL" id="KAF7303404.1"/>
    </source>
</evidence>
<dbReference type="RefSeq" id="XP_037220376.1">
    <property type="nucleotide sequence ID" value="XM_037362455.1"/>
</dbReference>
<dbReference type="Proteomes" id="UP000636479">
    <property type="component" value="Unassembled WGS sequence"/>
</dbReference>
<sequence>MPPCPPELIHIIATSAATSALSALCRVSHATRFEAERVLYRAIDLTECTRRVLRAWCKVMKRRVHLPSLVGKLSIRLLRDLETEDGVNLARILTLCVNLKDLSILHPTRRFPTAGIESRQNSSWESVCYWSWLIAAAPFRLDRFHCTGLQLDFLNEKATPSRPDVDFWKNQTALRILSIPDQWQFPIDTDTLSEQPAYLATLEVLETTATAFNLGYILPALRTLHLHVSDSHLEEDLLHAFSHVAIHDLTLERLVIIDHGLGSPSRRRASYIPLVAGLIPTLRHLAITHAPCGTPGTHVAEAQQMLRNLHQLVHLESLVLQFQRPAGPLTMIVADNFDMYALNKPAQARKFGNSVMQRLLPPLARLEVGVAVGTRTPVSYVFTRDSDTGKVVSRTVDGWEWDAAREFMEY</sequence>
<comment type="caution">
    <text evidence="1">The sequence shown here is derived from an EMBL/GenBank/DDBJ whole genome shotgun (WGS) entry which is preliminary data.</text>
</comment>
<gene>
    <name evidence="1" type="ORF">MIND_00568800</name>
</gene>
<protein>
    <submittedName>
        <fullName evidence="1">Uncharacterized protein</fullName>
    </submittedName>
</protein>